<protein>
    <submittedName>
        <fullName evidence="7">DNA invertase Pin-like site-specific DNA recombinase</fullName>
    </submittedName>
</protein>
<dbReference type="Pfam" id="PF00239">
    <property type="entry name" value="Resolvase"/>
    <property type="match status" value="1"/>
</dbReference>
<dbReference type="AlphaFoldDB" id="A0A841Q1J8"/>
<evidence type="ECO:0000256" key="3">
    <source>
        <dbReference type="ARBA" id="ARBA00023172"/>
    </source>
</evidence>
<dbReference type="PROSITE" id="PS51736">
    <property type="entry name" value="RECOMBINASES_3"/>
    <property type="match status" value="1"/>
</dbReference>
<feature type="domain" description="Resolvase/invertase-type recombinase catalytic" evidence="6">
    <location>
        <begin position="3"/>
        <end position="150"/>
    </location>
</feature>
<name>A0A841Q1J8_9BACL</name>
<evidence type="ECO:0000256" key="1">
    <source>
        <dbReference type="ARBA" id="ARBA00022908"/>
    </source>
</evidence>
<dbReference type="PANTHER" id="PTHR30461">
    <property type="entry name" value="DNA-INVERTASE FROM LAMBDOID PROPHAGE"/>
    <property type="match status" value="1"/>
</dbReference>
<keyword evidence="2" id="KW-0238">DNA-binding</keyword>
<keyword evidence="8" id="KW-1185">Reference proteome</keyword>
<evidence type="ECO:0000256" key="2">
    <source>
        <dbReference type="ARBA" id="ARBA00023125"/>
    </source>
</evidence>
<dbReference type="InterPro" id="IPR006118">
    <property type="entry name" value="Recombinase_CS"/>
</dbReference>
<evidence type="ECO:0000256" key="5">
    <source>
        <dbReference type="PROSITE-ProRule" id="PRU10137"/>
    </source>
</evidence>
<evidence type="ECO:0000256" key="4">
    <source>
        <dbReference type="PIRSR" id="PIRSR606118-50"/>
    </source>
</evidence>
<keyword evidence="1" id="KW-0229">DNA integration</keyword>
<dbReference type="InterPro" id="IPR006119">
    <property type="entry name" value="Resolv_N"/>
</dbReference>
<dbReference type="SMART" id="SM00857">
    <property type="entry name" value="Resolvase"/>
    <property type="match status" value="1"/>
</dbReference>
<dbReference type="GO" id="GO:0015074">
    <property type="term" value="P:DNA integration"/>
    <property type="evidence" value="ECO:0007669"/>
    <property type="project" value="UniProtKB-KW"/>
</dbReference>
<dbReference type="Gene3D" id="3.40.50.1390">
    <property type="entry name" value="Resolvase, N-terminal catalytic domain"/>
    <property type="match status" value="1"/>
</dbReference>
<dbReference type="GO" id="GO:0003677">
    <property type="term" value="F:DNA binding"/>
    <property type="evidence" value="ECO:0007669"/>
    <property type="project" value="UniProtKB-KW"/>
</dbReference>
<evidence type="ECO:0000313" key="7">
    <source>
        <dbReference type="EMBL" id="MBB6449788.1"/>
    </source>
</evidence>
<dbReference type="EMBL" id="JACHHJ010000002">
    <property type="protein sequence ID" value="MBB6449788.1"/>
    <property type="molecule type" value="Genomic_DNA"/>
</dbReference>
<evidence type="ECO:0000313" key="8">
    <source>
        <dbReference type="Proteomes" id="UP000568839"/>
    </source>
</evidence>
<proteinExistence type="predicted"/>
<feature type="active site" description="O-(5'-phospho-DNA)-serine intermediate" evidence="4 5">
    <location>
        <position position="11"/>
    </location>
</feature>
<dbReference type="SUPFAM" id="SSF53041">
    <property type="entry name" value="Resolvase-like"/>
    <property type="match status" value="1"/>
</dbReference>
<dbReference type="PANTHER" id="PTHR30461:SF2">
    <property type="entry name" value="SERINE RECOMBINASE PINE-RELATED"/>
    <property type="match status" value="1"/>
</dbReference>
<reference evidence="7 8" key="1">
    <citation type="submission" date="2020-08" db="EMBL/GenBank/DDBJ databases">
        <title>Genomic Encyclopedia of Type Strains, Phase IV (KMG-IV): sequencing the most valuable type-strain genomes for metagenomic binning, comparative biology and taxonomic classification.</title>
        <authorList>
            <person name="Goeker M."/>
        </authorList>
    </citation>
    <scope>NUCLEOTIDE SEQUENCE [LARGE SCALE GENOMIC DNA]</scope>
    <source>
        <strain evidence="7 8">DSM 21769</strain>
    </source>
</reference>
<accession>A0A841Q1J8</accession>
<dbReference type="RefSeq" id="WP_184403746.1">
    <property type="nucleotide sequence ID" value="NZ_JACHHJ010000002.1"/>
</dbReference>
<sequence length="212" mass="25307">MVVTYGYIRVSSKDQNEQRQLHKMLERDVEARRIFVDRASGKNFERPQYQLLRKVLNEEDIIYMDALDRLGRNYDEVITEWKYITRELKADIVVLENESLFDSRKFREMGDMGQLMEDQFLSLLSYVADQERKKIRQRQAEGIEVAKSQGKHLGRPSINLSNISKRQLHVIEDNYPKWRNGEITGAWFMEVLELKKNTFYKIMKEYKEANNT</sequence>
<dbReference type="CDD" id="cd03768">
    <property type="entry name" value="SR_ResInv"/>
    <property type="match status" value="1"/>
</dbReference>
<evidence type="ECO:0000259" key="6">
    <source>
        <dbReference type="PROSITE" id="PS51736"/>
    </source>
</evidence>
<dbReference type="Proteomes" id="UP000568839">
    <property type="component" value="Unassembled WGS sequence"/>
</dbReference>
<dbReference type="InterPro" id="IPR050639">
    <property type="entry name" value="SSR_resolvase"/>
</dbReference>
<gene>
    <name evidence="7" type="ORF">HNR44_001766</name>
</gene>
<keyword evidence="3" id="KW-0233">DNA recombination</keyword>
<dbReference type="InterPro" id="IPR036162">
    <property type="entry name" value="Resolvase-like_N_sf"/>
</dbReference>
<organism evidence="7 8">
    <name type="scientific">Geomicrobium halophilum</name>
    <dbReference type="NCBI Taxonomy" id="549000"/>
    <lineage>
        <taxon>Bacteria</taxon>
        <taxon>Bacillati</taxon>
        <taxon>Bacillota</taxon>
        <taxon>Bacilli</taxon>
        <taxon>Bacillales</taxon>
        <taxon>Geomicrobium</taxon>
    </lineage>
</organism>
<dbReference type="GO" id="GO:0000150">
    <property type="term" value="F:DNA strand exchange activity"/>
    <property type="evidence" value="ECO:0007669"/>
    <property type="project" value="InterPro"/>
</dbReference>
<comment type="caution">
    <text evidence="7">The sequence shown here is derived from an EMBL/GenBank/DDBJ whole genome shotgun (WGS) entry which is preliminary data.</text>
</comment>
<dbReference type="PROSITE" id="PS00397">
    <property type="entry name" value="RECOMBINASES_1"/>
    <property type="match status" value="1"/>
</dbReference>